<dbReference type="PRINTS" id="PR00812">
    <property type="entry name" value="BCTERIALGSPF"/>
</dbReference>
<comment type="similarity">
    <text evidence="3 14">Belongs to the GSP F family.</text>
</comment>
<evidence type="ECO:0000256" key="13">
    <source>
        <dbReference type="ARBA" id="ARBA00030750"/>
    </source>
</evidence>
<comment type="subcellular location">
    <subcellularLocation>
        <location evidence="2 14">Cell inner membrane</location>
        <topology evidence="2 14">Multi-pass membrane protein</topology>
    </subcellularLocation>
</comment>
<dbReference type="FunFam" id="1.20.81.30:FF:000001">
    <property type="entry name" value="Type II secretion system protein F"/>
    <property type="match status" value="1"/>
</dbReference>
<evidence type="ECO:0000256" key="14">
    <source>
        <dbReference type="RuleBase" id="RU003923"/>
    </source>
</evidence>
<evidence type="ECO:0000259" key="16">
    <source>
        <dbReference type="Pfam" id="PF00482"/>
    </source>
</evidence>
<keyword evidence="8" id="KW-0479">Metal-binding</keyword>
<evidence type="ECO:0000256" key="8">
    <source>
        <dbReference type="ARBA" id="ARBA00022723"/>
    </source>
</evidence>
<feature type="transmembrane region" description="Helical" evidence="15">
    <location>
        <begin position="211"/>
        <end position="237"/>
    </location>
</feature>
<evidence type="ECO:0000256" key="6">
    <source>
        <dbReference type="ARBA" id="ARBA00022519"/>
    </source>
</evidence>
<dbReference type="GO" id="GO:0015627">
    <property type="term" value="C:type II protein secretion system complex"/>
    <property type="evidence" value="ECO:0007669"/>
    <property type="project" value="InterPro"/>
</dbReference>
<keyword evidence="5" id="KW-1003">Cell membrane</keyword>
<dbReference type="InterPro" id="IPR011850">
    <property type="entry name" value="T2SS_GspF"/>
</dbReference>
<evidence type="ECO:0000256" key="5">
    <source>
        <dbReference type="ARBA" id="ARBA00022475"/>
    </source>
</evidence>
<keyword evidence="12 15" id="KW-0472">Membrane</keyword>
<evidence type="ECO:0000256" key="15">
    <source>
        <dbReference type="SAM" id="Phobius"/>
    </source>
</evidence>
<evidence type="ECO:0000256" key="7">
    <source>
        <dbReference type="ARBA" id="ARBA00022692"/>
    </source>
</evidence>
<dbReference type="NCBIfam" id="TIGR02120">
    <property type="entry name" value="GspF"/>
    <property type="match status" value="1"/>
</dbReference>
<comment type="function">
    <text evidence="1">Component of the type II secretion system inner membrane complex required for the energy-dependent secretion of extracellular factors such as proteases and toxins from the periplasm.</text>
</comment>
<feature type="domain" description="Type II secretion system protein GspF" evidence="16">
    <location>
        <begin position="273"/>
        <end position="394"/>
    </location>
</feature>
<dbReference type="GO" id="GO:0046872">
    <property type="term" value="F:metal ion binding"/>
    <property type="evidence" value="ECO:0007669"/>
    <property type="project" value="UniProtKB-KW"/>
</dbReference>
<dbReference type="EMBL" id="CP016397">
    <property type="protein sequence ID" value="ASQ45784.1"/>
    <property type="molecule type" value="Genomic_DNA"/>
</dbReference>
<evidence type="ECO:0000256" key="3">
    <source>
        <dbReference type="ARBA" id="ARBA00005745"/>
    </source>
</evidence>
<evidence type="ECO:0000256" key="1">
    <source>
        <dbReference type="ARBA" id="ARBA00002684"/>
    </source>
</evidence>
<keyword evidence="10" id="KW-0653">Protein transport</keyword>
<keyword evidence="7 14" id="KW-0812">Transmembrane</keyword>
<name>A0A222P1P4_9GAMM</name>
<dbReference type="InterPro" id="IPR003004">
    <property type="entry name" value="GspF/PilC"/>
</dbReference>
<accession>A0A222P1P4</accession>
<dbReference type="KEGG" id="lcd:clem_06145"/>
<gene>
    <name evidence="17" type="primary">epsF_1</name>
    <name evidence="17" type="ORF">clem_06145</name>
</gene>
<evidence type="ECO:0000256" key="4">
    <source>
        <dbReference type="ARBA" id="ARBA00022448"/>
    </source>
</evidence>
<evidence type="ECO:0000256" key="9">
    <source>
        <dbReference type="ARBA" id="ARBA00022837"/>
    </source>
</evidence>
<dbReference type="InterPro" id="IPR042094">
    <property type="entry name" value="T2SS_GspF_sf"/>
</dbReference>
<proteinExistence type="inferred from homology"/>
<dbReference type="Gene3D" id="1.20.81.30">
    <property type="entry name" value="Type II secretion system (T2SS), domain F"/>
    <property type="match status" value="2"/>
</dbReference>
<organism evidence="17 18">
    <name type="scientific">Legionella clemsonensis</name>
    <dbReference type="NCBI Taxonomy" id="1867846"/>
    <lineage>
        <taxon>Bacteria</taxon>
        <taxon>Pseudomonadati</taxon>
        <taxon>Pseudomonadota</taxon>
        <taxon>Gammaproteobacteria</taxon>
        <taxon>Legionellales</taxon>
        <taxon>Legionellaceae</taxon>
        <taxon>Legionella</taxon>
    </lineage>
</organism>
<evidence type="ECO:0000313" key="18">
    <source>
        <dbReference type="Proteomes" id="UP000201728"/>
    </source>
</evidence>
<feature type="transmembrane region" description="Helical" evidence="15">
    <location>
        <begin position="371"/>
        <end position="396"/>
    </location>
</feature>
<sequence length="403" mass="44555">MNQPMGAYHYQALSKTGNTTKGVIEADSERHARQLLRERGMIPTQIRTLAKQQRVRRKDKLSSQDLALFTRQLATLLAAGIPVEESLRGVSEQTEKDKVRELIIGVRAKVVEGYALAQAMGEYPNAFPELYRATVGAGEQTGRLDLVLEKLADYTENQQETRQKIQQALIYPSLMVIVSTAIISFLLAFVVPKIIEVFTSSGQSLPGMTQVLITISDFLKSYGLIVLLLLTLFLIAFKKSLSNVNIRTAWHRLLLKLPVTSYLTRSVNVARYIHTFGILFAAGVSVLETMRVSASLISNLVMRNAFDQATVRVREGTAISQALKETGFLNPMAIHLIASGEKSGQIATMMERAASHLDSEVKRLIDTALTLLEPLVILLMGAVVLFIVLATLLPIFSMEQLVT</sequence>
<dbReference type="GO" id="GO:0015628">
    <property type="term" value="P:protein secretion by the type II secretion system"/>
    <property type="evidence" value="ECO:0007669"/>
    <property type="project" value="InterPro"/>
</dbReference>
<dbReference type="InterPro" id="IPR001992">
    <property type="entry name" value="T2SS_GspF/T4SS_PilC_CS"/>
</dbReference>
<dbReference type="GO" id="GO:0005886">
    <property type="term" value="C:plasma membrane"/>
    <property type="evidence" value="ECO:0007669"/>
    <property type="project" value="UniProtKB-SubCell"/>
</dbReference>
<dbReference type="AlphaFoldDB" id="A0A222P1P4"/>
<dbReference type="InterPro" id="IPR018076">
    <property type="entry name" value="T2SS_GspF_dom"/>
</dbReference>
<dbReference type="Pfam" id="PF00482">
    <property type="entry name" value="T2SSF"/>
    <property type="match status" value="2"/>
</dbReference>
<evidence type="ECO:0000256" key="10">
    <source>
        <dbReference type="ARBA" id="ARBA00022927"/>
    </source>
</evidence>
<dbReference type="RefSeq" id="WP_269766812.1">
    <property type="nucleotide sequence ID" value="NZ_CP016397.1"/>
</dbReference>
<evidence type="ECO:0000256" key="2">
    <source>
        <dbReference type="ARBA" id="ARBA00004429"/>
    </source>
</evidence>
<keyword evidence="9" id="KW-0106">Calcium</keyword>
<protein>
    <recommendedName>
        <fullName evidence="13">General secretion pathway protein F</fullName>
    </recommendedName>
</protein>
<keyword evidence="11 15" id="KW-1133">Transmembrane helix</keyword>
<keyword evidence="18" id="KW-1185">Reference proteome</keyword>
<evidence type="ECO:0000256" key="12">
    <source>
        <dbReference type="ARBA" id="ARBA00023136"/>
    </source>
</evidence>
<reference evidence="18" key="1">
    <citation type="submission" date="2016-07" db="EMBL/GenBank/DDBJ databases">
        <authorList>
            <person name="Florea S."/>
            <person name="Webb J.S."/>
            <person name="Jaromczyk J."/>
            <person name="Schardl C.L."/>
        </authorList>
    </citation>
    <scope>NUCLEOTIDE SEQUENCE [LARGE SCALE GENOMIC DNA]</scope>
    <source>
        <strain evidence="18">CDC-D5610</strain>
    </source>
</reference>
<dbReference type="PROSITE" id="PS00874">
    <property type="entry name" value="T2SP_F"/>
    <property type="match status" value="1"/>
</dbReference>
<keyword evidence="4 14" id="KW-0813">Transport</keyword>
<feature type="domain" description="Type II secretion system protein GspF" evidence="16">
    <location>
        <begin position="69"/>
        <end position="192"/>
    </location>
</feature>
<evidence type="ECO:0000313" key="17">
    <source>
        <dbReference type="EMBL" id="ASQ45784.1"/>
    </source>
</evidence>
<feature type="transmembrane region" description="Helical" evidence="15">
    <location>
        <begin position="168"/>
        <end position="191"/>
    </location>
</feature>
<dbReference type="PANTHER" id="PTHR30012">
    <property type="entry name" value="GENERAL SECRETION PATHWAY PROTEIN"/>
    <property type="match status" value="1"/>
</dbReference>
<dbReference type="Proteomes" id="UP000201728">
    <property type="component" value="Chromosome"/>
</dbReference>
<evidence type="ECO:0000256" key="11">
    <source>
        <dbReference type="ARBA" id="ARBA00022989"/>
    </source>
</evidence>
<dbReference type="PANTHER" id="PTHR30012:SF0">
    <property type="entry name" value="TYPE II SECRETION SYSTEM PROTEIN F-RELATED"/>
    <property type="match status" value="1"/>
</dbReference>
<keyword evidence="6" id="KW-0997">Cell inner membrane</keyword>